<evidence type="ECO:0000256" key="3">
    <source>
        <dbReference type="PIRSR" id="PIRSR000149-1"/>
    </source>
</evidence>
<evidence type="ECO:0000313" key="11">
    <source>
        <dbReference type="Proteomes" id="UP000178127"/>
    </source>
</evidence>
<feature type="domain" description="Glyceraldehyde 3-phosphate dehydrogenase NAD(P) binding" evidence="9">
    <location>
        <begin position="3"/>
        <end position="174"/>
    </location>
</feature>
<dbReference type="InterPro" id="IPR020828">
    <property type="entry name" value="GlycerAld_3-P_DH_NAD(P)-bd"/>
</dbReference>
<proteinExistence type="inferred from homology"/>
<feature type="active site" description="Nucleophile" evidence="3">
    <location>
        <position position="174"/>
    </location>
</feature>
<evidence type="ECO:0000313" key="10">
    <source>
        <dbReference type="EMBL" id="OGC52844.1"/>
    </source>
</evidence>
<dbReference type="GO" id="GO:0051287">
    <property type="term" value="F:NAD binding"/>
    <property type="evidence" value="ECO:0007669"/>
    <property type="project" value="InterPro"/>
</dbReference>
<dbReference type="Gene3D" id="3.30.360.10">
    <property type="entry name" value="Dihydrodipicolinate Reductase, domain 2"/>
    <property type="match status" value="1"/>
</dbReference>
<evidence type="ECO:0000256" key="6">
    <source>
        <dbReference type="PIRSR" id="PIRSR000149-4"/>
    </source>
</evidence>
<evidence type="ECO:0000256" key="7">
    <source>
        <dbReference type="RuleBase" id="RU000397"/>
    </source>
</evidence>
<accession>A0A1F4V6S2</accession>
<dbReference type="AlphaFoldDB" id="A0A1F4V6S2"/>
<organism evidence="10 11">
    <name type="scientific">candidate division WWE3 bacterium RIFCSPHIGHO2_02_FULL_38_14</name>
    <dbReference type="NCBI Taxonomy" id="1802620"/>
    <lineage>
        <taxon>Bacteria</taxon>
        <taxon>Katanobacteria</taxon>
    </lineage>
</organism>
<dbReference type="PIRSF" id="PIRSF000149">
    <property type="entry name" value="GAP_DH"/>
    <property type="match status" value="1"/>
</dbReference>
<dbReference type="EC" id="1.2.1.-" evidence="8"/>
<dbReference type="GO" id="GO:0050661">
    <property type="term" value="F:NADP binding"/>
    <property type="evidence" value="ECO:0007669"/>
    <property type="project" value="InterPro"/>
</dbReference>
<dbReference type="PANTHER" id="PTHR43148">
    <property type="entry name" value="GLYCERALDEHYDE-3-PHOSPHATE DEHYDROGENASE 2"/>
    <property type="match status" value="1"/>
</dbReference>
<comment type="similarity">
    <text evidence="1 7">Belongs to the glyceraldehyde-3-phosphate dehydrogenase family.</text>
</comment>
<evidence type="ECO:0000256" key="4">
    <source>
        <dbReference type="PIRSR" id="PIRSR000149-2"/>
    </source>
</evidence>
<dbReference type="Gene3D" id="3.40.50.720">
    <property type="entry name" value="NAD(P)-binding Rossmann-like Domain"/>
    <property type="match status" value="1"/>
</dbReference>
<dbReference type="NCBIfam" id="TIGR01534">
    <property type="entry name" value="GAPDH-I"/>
    <property type="match status" value="1"/>
</dbReference>
<dbReference type="Pfam" id="PF02800">
    <property type="entry name" value="Gp_dh_C"/>
    <property type="match status" value="1"/>
</dbReference>
<keyword evidence="5" id="KW-0547">Nucleotide-binding</keyword>
<dbReference type="CDD" id="cd05214">
    <property type="entry name" value="GAPDH_I_N"/>
    <property type="match status" value="1"/>
</dbReference>
<evidence type="ECO:0000256" key="1">
    <source>
        <dbReference type="ARBA" id="ARBA00007406"/>
    </source>
</evidence>
<dbReference type="InterPro" id="IPR020830">
    <property type="entry name" value="GlycerAld_3-P_DH_AS"/>
</dbReference>
<dbReference type="Pfam" id="PF00044">
    <property type="entry name" value="Gp_dh_N"/>
    <property type="match status" value="2"/>
</dbReference>
<comment type="caution">
    <text evidence="10">The sequence shown here is derived from an EMBL/GenBank/DDBJ whole genome shotgun (WGS) entry which is preliminary data.</text>
</comment>
<dbReference type="EMBL" id="MEVD01000020">
    <property type="protein sequence ID" value="OGC52844.1"/>
    <property type="molecule type" value="Genomic_DNA"/>
</dbReference>
<dbReference type="SUPFAM" id="SSF51735">
    <property type="entry name" value="NAD(P)-binding Rossmann-fold domains"/>
    <property type="match status" value="1"/>
</dbReference>
<dbReference type="GO" id="GO:0016620">
    <property type="term" value="F:oxidoreductase activity, acting on the aldehyde or oxo group of donors, NAD or NADP as acceptor"/>
    <property type="evidence" value="ECO:0007669"/>
    <property type="project" value="InterPro"/>
</dbReference>
<dbReference type="SMART" id="SM00846">
    <property type="entry name" value="Gp_dh_N"/>
    <property type="match status" value="1"/>
</dbReference>
<feature type="binding site" evidence="5">
    <location>
        <position position="143"/>
    </location>
    <ligand>
        <name>NAD(+)</name>
        <dbReference type="ChEBI" id="CHEBI:57540"/>
    </ligand>
</feature>
<keyword evidence="5" id="KW-0520">NAD</keyword>
<dbReference type="InterPro" id="IPR006424">
    <property type="entry name" value="Glyceraldehyde-3-P_DH_1"/>
</dbReference>
<keyword evidence="2 8" id="KW-0560">Oxidoreductase</keyword>
<dbReference type="InterPro" id="IPR036291">
    <property type="entry name" value="NAD(P)-bd_dom_sf"/>
</dbReference>
<reference evidence="10 11" key="1">
    <citation type="journal article" date="2016" name="Nat. Commun.">
        <title>Thousands of microbial genomes shed light on interconnected biogeochemical processes in an aquifer system.</title>
        <authorList>
            <person name="Anantharaman K."/>
            <person name="Brown C.T."/>
            <person name="Hug L.A."/>
            <person name="Sharon I."/>
            <person name="Castelle C.J."/>
            <person name="Probst A.J."/>
            <person name="Thomas B.C."/>
            <person name="Singh A."/>
            <person name="Wilkins M.J."/>
            <person name="Karaoz U."/>
            <person name="Brodie E.L."/>
            <person name="Williams K.H."/>
            <person name="Hubbard S.S."/>
            <person name="Banfield J.F."/>
        </authorList>
    </citation>
    <scope>NUCLEOTIDE SEQUENCE [LARGE SCALE GENOMIC DNA]</scope>
</reference>
<dbReference type="GO" id="GO:0006006">
    <property type="term" value="P:glucose metabolic process"/>
    <property type="evidence" value="ECO:0007669"/>
    <property type="project" value="InterPro"/>
</dbReference>
<feature type="binding site" evidence="4">
    <location>
        <position position="204"/>
    </location>
    <ligand>
        <name>D-glyceraldehyde 3-phosphate</name>
        <dbReference type="ChEBI" id="CHEBI:59776"/>
    </ligand>
</feature>
<dbReference type="InterPro" id="IPR020829">
    <property type="entry name" value="GlycerAld_3-P_DH_cat"/>
</dbReference>
<sequence length="360" mass="39260">MPNKIAINGFGRIGRCAFKIAMDKPDLEVAAINDLTNPRILAHLLKYDTAYGIYFKDIYLEEDGKKVRLENNKGDKDFFKSSAKKTYLVVEGKKTLVLSQTEPDKLPWKELGVDVVLECTGRFTEDDTAALHIKAGAKKVVVSAPTKGGVTETFLLGVNSEKYKGQQVISNASCTTNNISPVISVMHSKFKILKSAMTTVHAITAEQNNVDGPPPKLHPDLRRARASGFNIVPTTTGAAKATTKTIPELEGKFDGTAVRVPVVTGSLSDITMLVSRKTTVEEVNKVLLDACKESKYNGVLSATYEPIVSSDIIGSPFSAIVDLSLTKVIDGDLVKVLAWYDNEWGYSNRLVEIAMMVCAR</sequence>
<feature type="binding site" evidence="4">
    <location>
        <begin position="173"/>
        <end position="175"/>
    </location>
    <ligand>
        <name>D-glyceraldehyde 3-phosphate</name>
        <dbReference type="ChEBI" id="CHEBI:59776"/>
    </ligand>
</feature>
<dbReference type="SUPFAM" id="SSF55347">
    <property type="entry name" value="Glyceraldehyde-3-phosphate dehydrogenase-like, C-terminal domain"/>
    <property type="match status" value="1"/>
</dbReference>
<protein>
    <recommendedName>
        <fullName evidence="8">Glyceraldehyde-3-phosphate dehydrogenase</fullName>
        <ecNumber evidence="8">1.2.1.-</ecNumber>
    </recommendedName>
</protein>
<feature type="binding site" evidence="5">
    <location>
        <begin position="12"/>
        <end position="13"/>
    </location>
    <ligand>
        <name>NAD(+)</name>
        <dbReference type="ChEBI" id="CHEBI:57540"/>
    </ligand>
</feature>
<name>A0A1F4V6S2_UNCKA</name>
<dbReference type="InterPro" id="IPR020831">
    <property type="entry name" value="GlycerAld/Erythrose_P_DH"/>
</dbReference>
<feature type="binding site" evidence="4">
    <location>
        <begin position="236"/>
        <end position="237"/>
    </location>
    <ligand>
        <name>D-glyceraldehyde 3-phosphate</name>
        <dbReference type="ChEBI" id="CHEBI:59776"/>
    </ligand>
</feature>
<feature type="binding site" evidence="5">
    <location>
        <position position="34"/>
    </location>
    <ligand>
        <name>NAD(+)</name>
        <dbReference type="ChEBI" id="CHEBI:57540"/>
    </ligand>
</feature>
<dbReference type="FunFam" id="3.30.360.10:FF:000002">
    <property type="entry name" value="Glyceraldehyde-3-phosphate dehydrogenase"/>
    <property type="match status" value="1"/>
</dbReference>
<dbReference type="CDD" id="cd18126">
    <property type="entry name" value="GAPDH_I_C"/>
    <property type="match status" value="1"/>
</dbReference>
<evidence type="ECO:0000256" key="2">
    <source>
        <dbReference type="ARBA" id="ARBA00023002"/>
    </source>
</evidence>
<dbReference type="STRING" id="1802620.A3D91_00470"/>
<feature type="binding site" evidence="4">
    <location>
        <position position="259"/>
    </location>
    <ligand>
        <name>D-glyceraldehyde 3-phosphate</name>
        <dbReference type="ChEBI" id="CHEBI:59776"/>
    </ligand>
</feature>
<dbReference type="PROSITE" id="PS00071">
    <property type="entry name" value="GAPDH"/>
    <property type="match status" value="1"/>
</dbReference>
<dbReference type="Proteomes" id="UP000178127">
    <property type="component" value="Unassembled WGS sequence"/>
</dbReference>
<feature type="binding site" evidence="5">
    <location>
        <position position="342"/>
    </location>
    <ligand>
        <name>NAD(+)</name>
        <dbReference type="ChEBI" id="CHEBI:57540"/>
    </ligand>
</feature>
<evidence type="ECO:0000256" key="8">
    <source>
        <dbReference type="RuleBase" id="RU361160"/>
    </source>
</evidence>
<dbReference type="PRINTS" id="PR00078">
    <property type="entry name" value="G3PDHDRGNASE"/>
</dbReference>
<gene>
    <name evidence="10" type="ORF">A3D91_00470</name>
</gene>
<feature type="site" description="Activates thiol group during catalysis" evidence="6">
    <location>
        <position position="201"/>
    </location>
</feature>
<evidence type="ECO:0000256" key="5">
    <source>
        <dbReference type="PIRSR" id="PIRSR000149-3"/>
    </source>
</evidence>
<evidence type="ECO:0000259" key="9">
    <source>
        <dbReference type="SMART" id="SM00846"/>
    </source>
</evidence>